<dbReference type="PRINTS" id="PR00420">
    <property type="entry name" value="RNGMNOXGNASE"/>
</dbReference>
<evidence type="ECO:0000313" key="8">
    <source>
        <dbReference type="Proteomes" id="UP000248961"/>
    </source>
</evidence>
<reference evidence="7 8" key="1">
    <citation type="submission" date="2018-02" db="EMBL/GenBank/DDBJ databases">
        <title>The genomes of Aspergillus section Nigri reveals drivers in fungal speciation.</title>
        <authorList>
            <consortium name="DOE Joint Genome Institute"/>
            <person name="Vesth T.C."/>
            <person name="Nybo J."/>
            <person name="Theobald S."/>
            <person name="Brandl J."/>
            <person name="Frisvad J.C."/>
            <person name="Nielsen K.F."/>
            <person name="Lyhne E.K."/>
            <person name="Kogle M.E."/>
            <person name="Kuo A."/>
            <person name="Riley R."/>
            <person name="Clum A."/>
            <person name="Nolan M."/>
            <person name="Lipzen A."/>
            <person name="Salamov A."/>
            <person name="Henrissat B."/>
            <person name="Wiebenga A."/>
            <person name="De vries R.P."/>
            <person name="Grigoriev I.V."/>
            <person name="Mortensen U.H."/>
            <person name="Andersen M.R."/>
            <person name="Baker S.E."/>
        </authorList>
    </citation>
    <scope>NUCLEOTIDE SEQUENCE [LARGE SCALE GENOMIC DNA]</scope>
    <source>
        <strain evidence="7 8">CBS 101889</strain>
    </source>
</reference>
<evidence type="ECO:0000256" key="1">
    <source>
        <dbReference type="ARBA" id="ARBA00007992"/>
    </source>
</evidence>
<dbReference type="Pfam" id="PF01494">
    <property type="entry name" value="FAD_binding_3"/>
    <property type="match status" value="1"/>
</dbReference>
<dbReference type="GO" id="GO:0004497">
    <property type="term" value="F:monooxygenase activity"/>
    <property type="evidence" value="ECO:0007669"/>
    <property type="project" value="InterPro"/>
</dbReference>
<dbReference type="RefSeq" id="XP_025545962.1">
    <property type="nucleotide sequence ID" value="XM_025700291.1"/>
</dbReference>
<dbReference type="EMBL" id="KZ824352">
    <property type="protein sequence ID" value="RAL06808.1"/>
    <property type="molecule type" value="Genomic_DNA"/>
</dbReference>
<protein>
    <submittedName>
        <fullName evidence="7">FAD/NAD(P)-binding domain-containing protein</fullName>
    </submittedName>
</protein>
<feature type="transmembrane region" description="Helical" evidence="5">
    <location>
        <begin position="740"/>
        <end position="763"/>
    </location>
</feature>
<keyword evidence="8" id="KW-1185">Reference proteome</keyword>
<accession>A0A395HIS1</accession>
<evidence type="ECO:0000313" key="7">
    <source>
        <dbReference type="EMBL" id="RAL06808.1"/>
    </source>
</evidence>
<dbReference type="VEuPathDB" id="FungiDB:BO97DRAFT_474053"/>
<keyword evidence="5" id="KW-1133">Transmembrane helix</keyword>
<dbReference type="SUPFAM" id="SSF51905">
    <property type="entry name" value="FAD/NAD(P)-binding domain"/>
    <property type="match status" value="1"/>
</dbReference>
<evidence type="ECO:0000256" key="4">
    <source>
        <dbReference type="ARBA" id="ARBA00023002"/>
    </source>
</evidence>
<dbReference type="Proteomes" id="UP000248961">
    <property type="component" value="Unassembled WGS sequence"/>
</dbReference>
<proteinExistence type="inferred from homology"/>
<dbReference type="InterPro" id="IPR036188">
    <property type="entry name" value="FAD/NAD-bd_sf"/>
</dbReference>
<keyword evidence="4" id="KW-0560">Oxidoreductase</keyword>
<comment type="similarity">
    <text evidence="1">Belongs to the paxM FAD-dependent monooxygenase family.</text>
</comment>
<evidence type="ECO:0000256" key="2">
    <source>
        <dbReference type="ARBA" id="ARBA00022630"/>
    </source>
</evidence>
<feature type="transmembrane region" description="Helical" evidence="5">
    <location>
        <begin position="646"/>
        <end position="665"/>
    </location>
</feature>
<dbReference type="Gene3D" id="3.50.50.60">
    <property type="entry name" value="FAD/NAD(P)-binding domain"/>
    <property type="match status" value="1"/>
</dbReference>
<dbReference type="OrthoDB" id="10029326at2759"/>
<feature type="transmembrane region" description="Helical" evidence="5">
    <location>
        <begin position="521"/>
        <end position="544"/>
    </location>
</feature>
<sequence length="784" mass="87953">MMWTFQPKSNNFRVVIVGGSIAGLTLAHCLLRNNIEFVVLESHGDIAPQVGASIGISSNGSRIFDQIGVFDDIWNLVEPLRQARIWSDSGKRNTESVDLRLLQERHGYPGTILDRQEVLAILYEHLGSAQNWVYLNKRVTEVEHQPEKVFVHCGDVSNFEGDLVVGADGVRSTIRHRMWDYMETRGLISEAAEERTRMKSEYNCVFGISAPPPGLEPGMLHRTYAENYSLLVISSKNGRAYWYFFTKMDQIYTGNETPRYSQDDLEKHVAAYLDKPVTDSVPFSALLQRSVSRTMVPIEEALFKHWCIDRFVCIGDSIYKMTPNLGQGGMSAIESASSLANSLATLVRHSSEEKISALASPKYKFIAFWVLPYMGRYLFDINSANIAGGCTMPYTDSYPHAPADKAWKRALWTAPLVGCYASAGATMGAVINQALPFLFAQIKQGVWMARNGEAIDLTKPVYHVPFLDNLFRPMILCFLPSISGSDPQTRLQVLSFMTDLSPIYGIWLLESLRSSESWYRVLLAITAGIAFQLRGIGMIAPIYYAAQYITAPLSRILPGHNRTIDPSTTGSLLFSLLSSYHLTTYANFFPGTVETRRWYNALWQLFPVTVPLVQIPIAIVAKRLFPAPPPADPQVKLKKLRRNFRTIWVFYRTLALVSGLTFMYARLTKPRGTSLANIFFPGVTDHFTPVTSFAQGIARFLQYDQVISMASGYIWLALRFRGLKQRRQSGSEGSFPWWKAIGACVASTFALGPGATFVLGWGWREEMLERLAVRMQNGGSSPKE</sequence>
<dbReference type="GO" id="GO:0071949">
    <property type="term" value="F:FAD binding"/>
    <property type="evidence" value="ECO:0007669"/>
    <property type="project" value="InterPro"/>
</dbReference>
<keyword evidence="2" id="KW-0285">Flavoprotein</keyword>
<keyword evidence="3" id="KW-0274">FAD</keyword>
<dbReference type="PANTHER" id="PTHR47356:SF2">
    <property type="entry name" value="FAD-BINDING DOMAIN-CONTAINING PROTEIN-RELATED"/>
    <property type="match status" value="1"/>
</dbReference>
<evidence type="ECO:0000256" key="5">
    <source>
        <dbReference type="SAM" id="Phobius"/>
    </source>
</evidence>
<dbReference type="GeneID" id="37204580"/>
<name>A0A395HIS1_ASPHC</name>
<dbReference type="STRING" id="1450537.A0A395HIS1"/>
<evidence type="ECO:0000256" key="3">
    <source>
        <dbReference type="ARBA" id="ARBA00022827"/>
    </source>
</evidence>
<evidence type="ECO:0000259" key="6">
    <source>
        <dbReference type="Pfam" id="PF01494"/>
    </source>
</evidence>
<feature type="domain" description="FAD-binding" evidence="6">
    <location>
        <begin position="13"/>
        <end position="353"/>
    </location>
</feature>
<gene>
    <name evidence="7" type="ORF">BO97DRAFT_474053</name>
</gene>
<keyword evidence="5" id="KW-0812">Transmembrane</keyword>
<dbReference type="InterPro" id="IPR050562">
    <property type="entry name" value="FAD_mOase_fung"/>
</dbReference>
<organism evidence="7 8">
    <name type="scientific">Aspergillus homomorphus (strain CBS 101889)</name>
    <dbReference type="NCBI Taxonomy" id="1450537"/>
    <lineage>
        <taxon>Eukaryota</taxon>
        <taxon>Fungi</taxon>
        <taxon>Dikarya</taxon>
        <taxon>Ascomycota</taxon>
        <taxon>Pezizomycotina</taxon>
        <taxon>Eurotiomycetes</taxon>
        <taxon>Eurotiomycetidae</taxon>
        <taxon>Eurotiales</taxon>
        <taxon>Aspergillaceae</taxon>
        <taxon>Aspergillus</taxon>
        <taxon>Aspergillus subgen. Circumdati</taxon>
    </lineage>
</organism>
<dbReference type="PANTHER" id="PTHR47356">
    <property type="entry name" value="FAD-DEPENDENT MONOOXYGENASE ASQG-RELATED"/>
    <property type="match status" value="1"/>
</dbReference>
<dbReference type="InterPro" id="IPR002938">
    <property type="entry name" value="FAD-bd"/>
</dbReference>
<dbReference type="AlphaFoldDB" id="A0A395HIS1"/>
<keyword evidence="5" id="KW-0472">Membrane</keyword>